<evidence type="ECO:0000313" key="1">
    <source>
        <dbReference type="EMBL" id="GAA0164919.1"/>
    </source>
</evidence>
<dbReference type="AlphaFoldDB" id="A0AAV3QMF0"/>
<dbReference type="PANTHER" id="PTHR37237:SF1">
    <property type="entry name" value="OS02G0567000 PROTEIN"/>
    <property type="match status" value="1"/>
</dbReference>
<dbReference type="EMBL" id="BAABME010005195">
    <property type="protein sequence ID" value="GAA0164919.1"/>
    <property type="molecule type" value="Genomic_DNA"/>
</dbReference>
<accession>A0AAV3QMF0</accession>
<comment type="caution">
    <text evidence="1">The sequence shown here is derived from an EMBL/GenBank/DDBJ whole genome shotgun (WGS) entry which is preliminary data.</text>
</comment>
<keyword evidence="2" id="KW-1185">Reference proteome</keyword>
<dbReference type="Proteomes" id="UP001454036">
    <property type="component" value="Unassembled WGS sequence"/>
</dbReference>
<evidence type="ECO:0000313" key="2">
    <source>
        <dbReference type="Proteomes" id="UP001454036"/>
    </source>
</evidence>
<organism evidence="1 2">
    <name type="scientific">Lithospermum erythrorhizon</name>
    <name type="common">Purple gromwell</name>
    <name type="synonym">Lithospermum officinale var. erythrorhizon</name>
    <dbReference type="NCBI Taxonomy" id="34254"/>
    <lineage>
        <taxon>Eukaryota</taxon>
        <taxon>Viridiplantae</taxon>
        <taxon>Streptophyta</taxon>
        <taxon>Embryophyta</taxon>
        <taxon>Tracheophyta</taxon>
        <taxon>Spermatophyta</taxon>
        <taxon>Magnoliopsida</taxon>
        <taxon>eudicotyledons</taxon>
        <taxon>Gunneridae</taxon>
        <taxon>Pentapetalae</taxon>
        <taxon>asterids</taxon>
        <taxon>lamiids</taxon>
        <taxon>Boraginales</taxon>
        <taxon>Boraginaceae</taxon>
        <taxon>Boraginoideae</taxon>
        <taxon>Lithospermeae</taxon>
        <taxon>Lithospermum</taxon>
    </lineage>
</organism>
<sequence>MRGVGGPLLCIGDLLSDVDESNSINGFGIQQLSNSTLNPILDSQILHPEHLTNLFQEHYEQLDKALSGTGHSWTALTLKLCTALEMAKKLIQTTSSDSEVLLGKVRELKRILNRRDAAIEALKGIQGSVKNN</sequence>
<proteinExistence type="predicted"/>
<protein>
    <submittedName>
        <fullName evidence="1">Uncharacterized protein</fullName>
    </submittedName>
</protein>
<reference evidence="1 2" key="1">
    <citation type="submission" date="2024-01" db="EMBL/GenBank/DDBJ databases">
        <title>The complete chloroplast genome sequence of Lithospermum erythrorhizon: insights into the phylogenetic relationship among Boraginaceae species and the maternal lineages of purple gromwells.</title>
        <authorList>
            <person name="Okada T."/>
            <person name="Watanabe K."/>
        </authorList>
    </citation>
    <scope>NUCLEOTIDE SEQUENCE [LARGE SCALE GENOMIC DNA]</scope>
</reference>
<gene>
    <name evidence="1" type="ORF">LIER_20447</name>
</gene>
<dbReference type="PANTHER" id="PTHR37237">
    <property type="entry name" value="OS02G0567000 PROTEIN"/>
    <property type="match status" value="1"/>
</dbReference>
<name>A0AAV3QMF0_LITER</name>